<reference evidence="3" key="1">
    <citation type="submission" date="2018-06" db="EMBL/GenBank/DDBJ databases">
        <title>Aestuariibacter litoralis strain KCTC 52945T.</title>
        <authorList>
            <person name="Li X."/>
            <person name="Salam N."/>
            <person name="Li J.-L."/>
            <person name="Chen Y.-M."/>
            <person name="Yang Z.-W."/>
            <person name="Zhang L.-Y."/>
            <person name="Han M.-X."/>
            <person name="Xiao M."/>
            <person name="Li W.-J."/>
        </authorList>
    </citation>
    <scope>NUCLEOTIDE SEQUENCE [LARGE SCALE GENOMIC DNA]</scope>
    <source>
        <strain evidence="3">KCTC 52945</strain>
    </source>
</reference>
<proteinExistence type="predicted"/>
<evidence type="ECO:0000313" key="3">
    <source>
        <dbReference type="Proteomes" id="UP000248795"/>
    </source>
</evidence>
<dbReference type="SUPFAM" id="SSF53448">
    <property type="entry name" value="Nucleotide-diphospho-sugar transferases"/>
    <property type="match status" value="1"/>
</dbReference>
<dbReference type="PANTHER" id="PTHR43685">
    <property type="entry name" value="GLYCOSYLTRANSFERASE"/>
    <property type="match status" value="1"/>
</dbReference>
<dbReference type="Gene3D" id="3.90.550.10">
    <property type="entry name" value="Spore Coat Polysaccharide Biosynthesis Protein SpsA, Chain A"/>
    <property type="match status" value="1"/>
</dbReference>
<comment type="caution">
    <text evidence="2">The sequence shown here is derived from an EMBL/GenBank/DDBJ whole genome shotgun (WGS) entry which is preliminary data.</text>
</comment>
<protein>
    <submittedName>
        <fullName evidence="2">Glycosyltransferase family 2 protein</fullName>
    </submittedName>
</protein>
<dbReference type="InterPro" id="IPR050834">
    <property type="entry name" value="Glycosyltransf_2"/>
</dbReference>
<dbReference type="RefSeq" id="WP_111196565.1">
    <property type="nucleotide sequence ID" value="NZ_QKVK01000002.1"/>
</dbReference>
<name>A0A2W2BQ19_9HYPH</name>
<dbReference type="InterPro" id="IPR029044">
    <property type="entry name" value="Nucleotide-diphossugar_trans"/>
</dbReference>
<keyword evidence="3" id="KW-1185">Reference proteome</keyword>
<gene>
    <name evidence="2" type="ORF">DK847_05160</name>
</gene>
<keyword evidence="2" id="KW-0808">Transferase</keyword>
<evidence type="ECO:0000313" key="2">
    <source>
        <dbReference type="EMBL" id="PZF77817.1"/>
    </source>
</evidence>
<feature type="domain" description="Glycosyltransferase 2-like" evidence="1">
    <location>
        <begin position="5"/>
        <end position="121"/>
    </location>
</feature>
<dbReference type="Pfam" id="PF00535">
    <property type="entry name" value="Glycos_transf_2"/>
    <property type="match status" value="1"/>
</dbReference>
<evidence type="ECO:0000259" key="1">
    <source>
        <dbReference type="Pfam" id="PF00535"/>
    </source>
</evidence>
<dbReference type="PANTHER" id="PTHR43685:SF2">
    <property type="entry name" value="GLYCOSYLTRANSFERASE 2-LIKE DOMAIN-CONTAINING PROTEIN"/>
    <property type="match status" value="1"/>
</dbReference>
<dbReference type="EMBL" id="QKVK01000002">
    <property type="protein sequence ID" value="PZF77817.1"/>
    <property type="molecule type" value="Genomic_DNA"/>
</dbReference>
<dbReference type="InterPro" id="IPR001173">
    <property type="entry name" value="Glyco_trans_2-like"/>
</dbReference>
<dbReference type="AlphaFoldDB" id="A0A2W2BQ19"/>
<sequence>MNSISVVIPTRGRHHFLRQALESVLAQGHAPQEIIVVDDGVGAAEAVAGMHPAITVLDNHQRGPVPARNRGVAHATGDCICFLDDDDWFIDNGYLARVAEAFGRGADFCFCDGVLRFADGRPDLPFAFDADHATLTRDNTILISGVTYRRALHSALGPFDETLPFYWDWDWYLRIARAGHRLTHIRTPAVAIRVHAQNMSGDSLEAQRRANLDRFSTKHALPPIPLKNHLDIATQAPGKLPGRRETSSNL</sequence>
<organism evidence="2 3">
    <name type="scientific">Aestuariivirga litoralis</name>
    <dbReference type="NCBI Taxonomy" id="2650924"/>
    <lineage>
        <taxon>Bacteria</taxon>
        <taxon>Pseudomonadati</taxon>
        <taxon>Pseudomonadota</taxon>
        <taxon>Alphaproteobacteria</taxon>
        <taxon>Hyphomicrobiales</taxon>
        <taxon>Aestuariivirgaceae</taxon>
        <taxon>Aestuariivirga</taxon>
    </lineage>
</organism>
<accession>A0A2W2BQ19</accession>
<dbReference type="Proteomes" id="UP000248795">
    <property type="component" value="Unassembled WGS sequence"/>
</dbReference>
<dbReference type="GO" id="GO:0016740">
    <property type="term" value="F:transferase activity"/>
    <property type="evidence" value="ECO:0007669"/>
    <property type="project" value="UniProtKB-KW"/>
</dbReference>